<organism evidence="2 3">
    <name type="scientific">Colletotrichum lupini</name>
    <dbReference type="NCBI Taxonomy" id="145971"/>
    <lineage>
        <taxon>Eukaryota</taxon>
        <taxon>Fungi</taxon>
        <taxon>Dikarya</taxon>
        <taxon>Ascomycota</taxon>
        <taxon>Pezizomycotina</taxon>
        <taxon>Sordariomycetes</taxon>
        <taxon>Hypocreomycetidae</taxon>
        <taxon>Glomerellales</taxon>
        <taxon>Glomerellaceae</taxon>
        <taxon>Colletotrichum</taxon>
        <taxon>Colletotrichum acutatum species complex</taxon>
    </lineage>
</organism>
<evidence type="ECO:0000313" key="3">
    <source>
        <dbReference type="Proteomes" id="UP000830671"/>
    </source>
</evidence>
<dbReference type="KEGG" id="clup:CLUP02_13568"/>
<dbReference type="AlphaFoldDB" id="A0A9Q8T4J5"/>
<dbReference type="RefSeq" id="XP_049149652.1">
    <property type="nucleotide sequence ID" value="XM_049292506.1"/>
</dbReference>
<name>A0A9Q8T4J5_9PEZI</name>
<feature type="region of interest" description="Disordered" evidence="1">
    <location>
        <begin position="1"/>
        <end position="34"/>
    </location>
</feature>
<dbReference type="EMBL" id="CP019479">
    <property type="protein sequence ID" value="UQC88046.1"/>
    <property type="molecule type" value="Genomic_DNA"/>
</dbReference>
<accession>A0A9Q8T4J5</accession>
<keyword evidence="3" id="KW-1185">Reference proteome</keyword>
<feature type="compositionally biased region" description="Polar residues" evidence="1">
    <location>
        <begin position="463"/>
        <end position="497"/>
    </location>
</feature>
<gene>
    <name evidence="2" type="ORF">CLUP02_13568</name>
</gene>
<evidence type="ECO:0000256" key="1">
    <source>
        <dbReference type="SAM" id="MobiDB-lite"/>
    </source>
</evidence>
<dbReference type="GeneID" id="73347516"/>
<sequence length="993" mass="108040">MHREKGKGRPQLPGPGHISCGGAQPASVLPESKMNNIPSNNITFLFSNDDSVRSKAGAGRVVARPVFIDMRERPAMLERLWESRNILIIPGSDCLDASHGVDCTSMLTLGTRFDPRTINNRQREDLGHVASDEPLAPCIQVVTSLNTSASNVTQRTCLALVGIRADTWNTAWSPTVDTGAADPSSRQGSLLAAEATLLSTQVWKRPSRGYRCLLRRAVLQFRRPETMGMQGNLSNNVVQASAAKHLLTDTDDCQGKLLGASFVVLTLTALGPHCLRSGRSLHGLENRTHAKNLDNNSHAALLPTKPHDPAQSLNYQNAISSEVSAASHGEPCLSSSNVRRDQHTRKKHGRHFSTICFLAAVRLGTFDGNGRLFALYGYNLSILVPHVASPSSPAVTPAPQFLRQNLRMPQLPTTTAPNLPCPSPAPSARANGTDNVSQIPSILAFASLHKVSARAIECRRSSRPSSARYNPSSFCSRPTSPGNSPGLNGTPAISSSARMKGKGYHGCYKTDDTRHRVSDCQISSCRVLNRPAPVKHPPKAPLGFRMTATGGRWALTNGRSKKLQGVARTNAVTLGLLMGAECSCAKDSTPLHSKSLGLFSAFPPSLLVPHLFPPCVPFATFSTSIAAFNKATIWVPNFIRYLGQSQKSPTKHPQQTNTNSASSSCLLHPNGEKMQFPAVFSMVLAVASLGAFVQARPSPCPDWKRDDILNGKASPEVCCSYGVCKGDVVVMSGPACSPHHHPTQHPYLSYKARQSTRKRTTCTYRHLHMGPHPPKQQKMQMHAAHPPHFPCGHAASFVGYLDVLEDIPLPLFWTNGKSRSEFRCPLLTLTLSAFKKMFLGWSGGGLLGHLIEKIVMVLTDHTIINHMLKAKSKDTMKFRLIFRNGIRVHEMQENACLLLTGAPLGDIPSSLSSLTLRSLSPLHVARPLATVSYREHRSIGQTAFVDFPRVRLPTLKVEPHHVHGELMPMLQEAVPARNVSVETTNPYEPYGKA</sequence>
<proteinExistence type="predicted"/>
<reference evidence="2" key="1">
    <citation type="journal article" date="2021" name="Mol. Plant Microbe Interact.">
        <title>Complete Genome Sequence of the Plant-Pathogenic Fungus Colletotrichum lupini.</title>
        <authorList>
            <person name="Baroncelli R."/>
            <person name="Pensec F."/>
            <person name="Da Lio D."/>
            <person name="Boufleur T."/>
            <person name="Vicente I."/>
            <person name="Sarrocco S."/>
            <person name="Picot A."/>
            <person name="Baraldi E."/>
            <person name="Sukno S."/>
            <person name="Thon M."/>
            <person name="Le Floch G."/>
        </authorList>
    </citation>
    <scope>NUCLEOTIDE SEQUENCE</scope>
    <source>
        <strain evidence="2">IMI 504893</strain>
    </source>
</reference>
<dbReference type="Proteomes" id="UP000830671">
    <property type="component" value="Chromosome 7"/>
</dbReference>
<feature type="region of interest" description="Disordered" evidence="1">
    <location>
        <begin position="459"/>
        <end position="497"/>
    </location>
</feature>
<feature type="region of interest" description="Disordered" evidence="1">
    <location>
        <begin position="326"/>
        <end position="345"/>
    </location>
</feature>
<protein>
    <submittedName>
        <fullName evidence="2">Uncharacterized protein</fullName>
    </submittedName>
</protein>
<evidence type="ECO:0000313" key="2">
    <source>
        <dbReference type="EMBL" id="UQC88046.1"/>
    </source>
</evidence>